<organism evidence="2 3">
    <name type="scientific">Ramlibacter albus</name>
    <dbReference type="NCBI Taxonomy" id="2079448"/>
    <lineage>
        <taxon>Bacteria</taxon>
        <taxon>Pseudomonadati</taxon>
        <taxon>Pseudomonadota</taxon>
        <taxon>Betaproteobacteria</taxon>
        <taxon>Burkholderiales</taxon>
        <taxon>Comamonadaceae</taxon>
        <taxon>Ramlibacter</taxon>
    </lineage>
</organism>
<comment type="caution">
    <text evidence="2">The sequence shown here is derived from an EMBL/GenBank/DDBJ whole genome shotgun (WGS) entry which is preliminary data.</text>
</comment>
<accession>A0A923S565</accession>
<evidence type="ECO:0000313" key="2">
    <source>
        <dbReference type="EMBL" id="MBC5768245.1"/>
    </source>
</evidence>
<sequence>MVTRRATGRQQGAALIIALIVITLVSLVVVGAFNLSSSNLKGVANTQFRSEGISAANLSIEQVVSGSFLGILGSTRTVEFDLDANGTADYKAKVYVPQCPLRVRRLRTDAPSGYETSDGVPILAGEYTADYELRSVVSSTEGDTSGTGVSVTVREGVRVPMSETDYQTYVNTTTCTTGANPITLITSGV</sequence>
<protein>
    <submittedName>
        <fullName evidence="2">Pilus assembly PilX N-terminal domain-containing protein</fullName>
    </submittedName>
</protein>
<dbReference type="EMBL" id="JACORU010000016">
    <property type="protein sequence ID" value="MBC5768245.1"/>
    <property type="molecule type" value="Genomic_DNA"/>
</dbReference>
<keyword evidence="3" id="KW-1185">Reference proteome</keyword>
<evidence type="ECO:0000256" key="1">
    <source>
        <dbReference type="SAM" id="Phobius"/>
    </source>
</evidence>
<keyword evidence="1" id="KW-0472">Membrane</keyword>
<dbReference type="AlphaFoldDB" id="A0A923S565"/>
<gene>
    <name evidence="2" type="ORF">H8R02_27520</name>
</gene>
<dbReference type="RefSeq" id="WP_187084817.1">
    <property type="nucleotide sequence ID" value="NZ_JACORU010000016.1"/>
</dbReference>
<feature type="transmembrane region" description="Helical" evidence="1">
    <location>
        <begin position="12"/>
        <end position="33"/>
    </location>
</feature>
<name>A0A923S565_9BURK</name>
<evidence type="ECO:0000313" key="3">
    <source>
        <dbReference type="Proteomes" id="UP000596827"/>
    </source>
</evidence>
<reference evidence="2" key="1">
    <citation type="submission" date="2020-08" db="EMBL/GenBank/DDBJ databases">
        <title>Ramlibacter sp. GTP1 16S ribosomal RNA gene genome sequencing and assembly.</title>
        <authorList>
            <person name="Kang M."/>
        </authorList>
    </citation>
    <scope>NUCLEOTIDE SEQUENCE</scope>
    <source>
        <strain evidence="2">GTP1</strain>
    </source>
</reference>
<proteinExistence type="predicted"/>
<dbReference type="Proteomes" id="UP000596827">
    <property type="component" value="Unassembled WGS sequence"/>
</dbReference>
<keyword evidence="1" id="KW-1133">Transmembrane helix</keyword>
<keyword evidence="1" id="KW-0812">Transmembrane</keyword>